<dbReference type="PROSITE" id="PS51379">
    <property type="entry name" value="4FE4S_FER_2"/>
    <property type="match status" value="2"/>
</dbReference>
<evidence type="ECO:0000313" key="3">
    <source>
        <dbReference type="Proteomes" id="UP000294545"/>
    </source>
</evidence>
<feature type="domain" description="4Fe-4S ferredoxin-type" evidence="1">
    <location>
        <begin position="4"/>
        <end position="33"/>
    </location>
</feature>
<name>A0A4R1MX46_9FIRM</name>
<dbReference type="PANTHER" id="PTHR42895:SF1">
    <property type="entry name" value="IRON-SULFUR CLUSTER PROTEIN"/>
    <property type="match status" value="1"/>
</dbReference>
<dbReference type="EMBL" id="SMGQ01000011">
    <property type="protein sequence ID" value="TCK97828.1"/>
    <property type="molecule type" value="Genomic_DNA"/>
</dbReference>
<dbReference type="PANTHER" id="PTHR42895">
    <property type="entry name" value="IRON-SULFUR CLUSTER-BINDING PROTEIN-RELATED"/>
    <property type="match status" value="1"/>
</dbReference>
<dbReference type="Proteomes" id="UP000294545">
    <property type="component" value="Unassembled WGS sequence"/>
</dbReference>
<dbReference type="InterPro" id="IPR017896">
    <property type="entry name" value="4Fe4S_Fe-S-bd"/>
</dbReference>
<dbReference type="OrthoDB" id="9795268at2"/>
<dbReference type="RefSeq" id="WP_132279263.1">
    <property type="nucleotide sequence ID" value="NZ_SMGQ01000011.1"/>
</dbReference>
<reference evidence="2 3" key="1">
    <citation type="submission" date="2019-03" db="EMBL/GenBank/DDBJ databases">
        <title>Genomic Encyclopedia of Type Strains, Phase IV (KMG-IV): sequencing the most valuable type-strain genomes for metagenomic binning, comparative biology and taxonomic classification.</title>
        <authorList>
            <person name="Goeker M."/>
        </authorList>
    </citation>
    <scope>NUCLEOTIDE SEQUENCE [LARGE SCALE GENOMIC DNA]</scope>
    <source>
        <strain evidence="2 3">DSM 24176</strain>
    </source>
</reference>
<dbReference type="InterPro" id="IPR052911">
    <property type="entry name" value="Corrinoid_activation_enz"/>
</dbReference>
<accession>A0A4R1MX46</accession>
<protein>
    <submittedName>
        <fullName evidence="2">4Fe-4S binding protein</fullName>
    </submittedName>
</protein>
<comment type="caution">
    <text evidence="2">The sequence shown here is derived from an EMBL/GenBank/DDBJ whole genome shotgun (WGS) entry which is preliminary data.</text>
</comment>
<dbReference type="SUPFAM" id="SSF54862">
    <property type="entry name" value="4Fe-4S ferredoxins"/>
    <property type="match status" value="1"/>
</dbReference>
<dbReference type="Pfam" id="PF14697">
    <property type="entry name" value="Fer4_21"/>
    <property type="match status" value="1"/>
</dbReference>
<dbReference type="AlphaFoldDB" id="A0A4R1MX46"/>
<organism evidence="2 3">
    <name type="scientific">Natranaerovirga hydrolytica</name>
    <dbReference type="NCBI Taxonomy" id="680378"/>
    <lineage>
        <taxon>Bacteria</taxon>
        <taxon>Bacillati</taxon>
        <taxon>Bacillota</taxon>
        <taxon>Clostridia</taxon>
        <taxon>Lachnospirales</taxon>
        <taxon>Natranaerovirgaceae</taxon>
        <taxon>Natranaerovirga</taxon>
    </lineage>
</organism>
<gene>
    <name evidence="2" type="ORF">EDC19_0230</name>
</gene>
<dbReference type="Gene3D" id="3.30.70.20">
    <property type="match status" value="1"/>
</dbReference>
<evidence type="ECO:0000313" key="2">
    <source>
        <dbReference type="EMBL" id="TCK97828.1"/>
    </source>
</evidence>
<feature type="domain" description="4Fe-4S ferredoxin-type" evidence="1">
    <location>
        <begin position="34"/>
        <end position="63"/>
    </location>
</feature>
<keyword evidence="3" id="KW-1185">Reference proteome</keyword>
<sequence length="231" mass="25628">MLKKIIEINEEKCIGCGLCANACHQSAIEIIDGKAKLIDESFCDGLGMCLPECPQNAIQLIEKEKAPIKEITKKEKLSGGGCPGMRSATFNREETKQKVQNQEEIKNVNMPSQLNQWPVQIDLISPFAEYLKHADLLIAADCTAYAYANIHNEFIKGRITLIGCPKLDDNQGYKEKLIQILSNNDVKSITVLRMEVPCCSGIVASVREAMLESKTIVPYDEVIIGIDGEKR</sequence>
<proteinExistence type="predicted"/>
<evidence type="ECO:0000259" key="1">
    <source>
        <dbReference type="PROSITE" id="PS51379"/>
    </source>
</evidence>